<comment type="similarity">
    <text evidence="1">Belongs to the protein-tyrosine phosphatase family. Non-receptor class myotubularin subfamily.</text>
</comment>
<dbReference type="PANTHER" id="PTHR10807:SF124">
    <property type="entry name" value="PHOSPHATIDYLINOSITOL-3-PHOSPHATASE"/>
    <property type="match status" value="1"/>
</dbReference>
<dbReference type="GO" id="GO:0005737">
    <property type="term" value="C:cytoplasm"/>
    <property type="evidence" value="ECO:0007669"/>
    <property type="project" value="TreeGrafter"/>
</dbReference>
<feature type="region of interest" description="Disordered" evidence="5">
    <location>
        <begin position="693"/>
        <end position="712"/>
    </location>
</feature>
<organism evidence="7 8">
    <name type="scientific">Gambusia affinis</name>
    <name type="common">Western mosquitofish</name>
    <name type="synonym">Heterandria affinis</name>
    <dbReference type="NCBI Taxonomy" id="33528"/>
    <lineage>
        <taxon>Eukaryota</taxon>
        <taxon>Metazoa</taxon>
        <taxon>Chordata</taxon>
        <taxon>Craniata</taxon>
        <taxon>Vertebrata</taxon>
        <taxon>Euteleostomi</taxon>
        <taxon>Actinopterygii</taxon>
        <taxon>Neopterygii</taxon>
        <taxon>Teleostei</taxon>
        <taxon>Neoteleostei</taxon>
        <taxon>Acanthomorphata</taxon>
        <taxon>Ovalentaria</taxon>
        <taxon>Atherinomorphae</taxon>
        <taxon>Cyprinodontiformes</taxon>
        <taxon>Poeciliidae</taxon>
        <taxon>Poeciliinae</taxon>
        <taxon>Gambusia</taxon>
    </lineage>
</organism>
<dbReference type="InterPro" id="IPR029021">
    <property type="entry name" value="Prot-tyrosine_phosphatase-like"/>
</dbReference>
<keyword evidence="2" id="KW-0443">Lipid metabolism</keyword>
<protein>
    <recommendedName>
        <fullName evidence="6">Myotubularin phosphatase domain-containing protein</fullName>
    </recommendedName>
</protein>
<evidence type="ECO:0000256" key="4">
    <source>
        <dbReference type="PIRSR" id="PIRSR630564-2"/>
    </source>
</evidence>
<dbReference type="EMBL" id="NHOQ01000533">
    <property type="protein sequence ID" value="PWA29837.1"/>
    <property type="molecule type" value="Genomic_DNA"/>
</dbReference>
<sequence>MERPPATPTGSPLVLRCKDFRVFQLLFPLERDCLEVHASLSRLSRPGECPSGLGPIWLPVLRPSSQNFPWFFWVSESLDQNVRYSELYCLSFNPNANKEEREESWSFIDLKADYRRMGVPNNLWVATAANSEYRVSKTLQLLLHQHRETHRPEVLIPEPGRTNRVCDTYPAELFVPKSATPAVVVGSARFRSRGRFPALSYFHQDTLAAVCRCSQPLSGFSGRCQEDELMLQAVMKANPGSEFIYVVDTRPKLNAMANRAAGKGYESEDHYSNIRLLFIGIENIHVMRSSQQKILDGAWRPAGNAQRPAAGDAAPCAATQRPAGDAAPCWSSLGEMRAPSVTDFLWGLESSGWLKHIKAVLDAGVFIAKAVADEGVSVLVHCSDGWDRTAQACSVASILLDPFYRTIRGFMVPVRVPLALVLSCNSSSSSSAAFSPPGADREGLGLLWTQVLSPVSEPNRVRNRTRKLYNQDSILPAWFCQYPAGSSQCVALCRYAHLDGDPKEVSPVLDQFLECVWQLSEQFPCAFQFNERFLVAVHSHVYSCQYGTFLGNSEKERRDMRYRRARPGPLPLRFLVVLGPVRLRERSYSVWPQLWSERSRFSNPLYKAELSQSQGVLRPNTSPYCFKMWKGLYSHLDKATPPRQSPADFLSAVREESQQLEEELTNQQEVPAGGTAHHFEQGIQHTNAPLTRTLSFSTGNSQKPAAGPGPAATRLAALTGEPIRWEKTAAARGSSSRLPVTYSGPDPPTHCSGPIGSSEPANQRAQRLDSAPSGSPRSPDVEDDLESGVADLSSRSSCGGEDSKDPELD</sequence>
<dbReference type="InterPro" id="IPR010569">
    <property type="entry name" value="Myotubularin-like_Pase_dom"/>
</dbReference>
<feature type="region of interest" description="Disordered" evidence="5">
    <location>
        <begin position="728"/>
        <end position="809"/>
    </location>
</feature>
<dbReference type="Pfam" id="PF21098">
    <property type="entry name" value="PH-GRAM_MTMR6-like"/>
    <property type="match status" value="1"/>
</dbReference>
<gene>
    <name evidence="7" type="ORF">CCH79_00019531</name>
</gene>
<proteinExistence type="inferred from homology"/>
<dbReference type="Gene3D" id="2.30.29.30">
    <property type="entry name" value="Pleckstrin-homology domain (PH domain)/Phosphotyrosine-binding domain (PTB)"/>
    <property type="match status" value="1"/>
</dbReference>
<feature type="compositionally biased region" description="Polar residues" evidence="5">
    <location>
        <begin position="693"/>
        <end position="703"/>
    </location>
</feature>
<evidence type="ECO:0000313" key="7">
    <source>
        <dbReference type="EMBL" id="PWA29837.1"/>
    </source>
</evidence>
<evidence type="ECO:0000313" key="8">
    <source>
        <dbReference type="Proteomes" id="UP000250572"/>
    </source>
</evidence>
<dbReference type="AlphaFoldDB" id="A0A315W2P7"/>
<feature type="domain" description="Myotubularin phosphatase" evidence="6">
    <location>
        <begin position="104"/>
        <end position="633"/>
    </location>
</feature>
<name>A0A315W2P7_GAMAF</name>
<dbReference type="InterPro" id="IPR048994">
    <property type="entry name" value="PH-GRAM_MTMR6-9"/>
</dbReference>
<evidence type="ECO:0000259" key="6">
    <source>
        <dbReference type="PROSITE" id="PS51339"/>
    </source>
</evidence>
<dbReference type="PROSITE" id="PS51339">
    <property type="entry name" value="PPASE_MYOTUBULARIN"/>
    <property type="match status" value="1"/>
</dbReference>
<evidence type="ECO:0000256" key="1">
    <source>
        <dbReference type="ARBA" id="ARBA00007471"/>
    </source>
</evidence>
<evidence type="ECO:0000256" key="2">
    <source>
        <dbReference type="ARBA" id="ARBA00023098"/>
    </source>
</evidence>
<dbReference type="Pfam" id="PF06602">
    <property type="entry name" value="Myotub-related"/>
    <property type="match status" value="1"/>
</dbReference>
<feature type="binding site" evidence="4">
    <location>
        <begin position="382"/>
        <end position="388"/>
    </location>
    <ligand>
        <name>substrate</name>
    </ligand>
</feature>
<dbReference type="InterPro" id="IPR016130">
    <property type="entry name" value="Tyr_Pase_AS"/>
</dbReference>
<evidence type="ECO:0000256" key="5">
    <source>
        <dbReference type="SAM" id="MobiDB-lite"/>
    </source>
</evidence>
<dbReference type="InterPro" id="IPR003595">
    <property type="entry name" value="Tyr_Pase_cat"/>
</dbReference>
<keyword evidence="8" id="KW-1185">Reference proteome</keyword>
<dbReference type="PROSITE" id="PS00383">
    <property type="entry name" value="TYR_PHOSPHATASE_1"/>
    <property type="match status" value="1"/>
</dbReference>
<evidence type="ECO:0000256" key="3">
    <source>
        <dbReference type="PIRSR" id="PIRSR630564-1"/>
    </source>
</evidence>
<dbReference type="InterPro" id="IPR030564">
    <property type="entry name" value="Myotubularin"/>
</dbReference>
<feature type="active site" description="Phosphocysteine intermediate" evidence="3">
    <location>
        <position position="382"/>
    </location>
</feature>
<dbReference type="SMART" id="SM00404">
    <property type="entry name" value="PTPc_motif"/>
    <property type="match status" value="1"/>
</dbReference>
<dbReference type="InterPro" id="IPR011993">
    <property type="entry name" value="PH-like_dom_sf"/>
</dbReference>
<feature type="region of interest" description="Disordered" evidence="5">
    <location>
        <begin position="639"/>
        <end position="666"/>
    </location>
</feature>
<dbReference type="GO" id="GO:0046856">
    <property type="term" value="P:phosphatidylinositol dephosphorylation"/>
    <property type="evidence" value="ECO:0007669"/>
    <property type="project" value="TreeGrafter"/>
</dbReference>
<dbReference type="GO" id="GO:0004438">
    <property type="term" value="F:phosphatidylinositol-3-phosphate phosphatase activity"/>
    <property type="evidence" value="ECO:0007669"/>
    <property type="project" value="TreeGrafter"/>
</dbReference>
<accession>A0A315W2P7</accession>
<dbReference type="Proteomes" id="UP000250572">
    <property type="component" value="Unassembled WGS sequence"/>
</dbReference>
<dbReference type="SUPFAM" id="SSF52799">
    <property type="entry name" value="(Phosphotyrosine protein) phosphatases II"/>
    <property type="match status" value="1"/>
</dbReference>
<dbReference type="PANTHER" id="PTHR10807">
    <property type="entry name" value="MYOTUBULARIN-RELATED"/>
    <property type="match status" value="1"/>
</dbReference>
<comment type="caution">
    <text evidence="7">The sequence shown here is derived from an EMBL/GenBank/DDBJ whole genome shotgun (WGS) entry which is preliminary data.</text>
</comment>
<dbReference type="GO" id="GO:0106018">
    <property type="term" value="F:phosphatidylinositol-3,5-bisphosphate phosphatase activity"/>
    <property type="evidence" value="ECO:0007669"/>
    <property type="project" value="TreeGrafter"/>
</dbReference>
<feature type="binding site" evidence="4">
    <location>
        <begin position="283"/>
        <end position="284"/>
    </location>
    <ligand>
        <name>substrate</name>
    </ligand>
</feature>
<reference evidence="7 8" key="1">
    <citation type="journal article" date="2018" name="G3 (Bethesda)">
        <title>A High-Quality Reference Genome for the Invasive Mosquitofish Gambusia affinis Using a Chicago Library.</title>
        <authorList>
            <person name="Hoffberg S.L."/>
            <person name="Troendle N.J."/>
            <person name="Glenn T.C."/>
            <person name="Mahmud O."/>
            <person name="Louha S."/>
            <person name="Chalopin D."/>
            <person name="Bennetzen J.L."/>
            <person name="Mauricio R."/>
        </authorList>
    </citation>
    <scope>NUCLEOTIDE SEQUENCE [LARGE SCALE GENOMIC DNA]</scope>
    <source>
        <strain evidence="7">NE01/NJP1002.9</strain>
        <tissue evidence="7">Muscle</tissue>
    </source>
</reference>